<accession>A0A915L031</accession>
<protein>
    <submittedName>
        <fullName evidence="2">Uncharacterized protein</fullName>
    </submittedName>
</protein>
<evidence type="ECO:0000313" key="2">
    <source>
        <dbReference type="WBParaSite" id="nRc.2.0.1.t44543-RA"/>
    </source>
</evidence>
<organism evidence="1 2">
    <name type="scientific">Romanomermis culicivorax</name>
    <name type="common">Nematode worm</name>
    <dbReference type="NCBI Taxonomy" id="13658"/>
    <lineage>
        <taxon>Eukaryota</taxon>
        <taxon>Metazoa</taxon>
        <taxon>Ecdysozoa</taxon>
        <taxon>Nematoda</taxon>
        <taxon>Enoplea</taxon>
        <taxon>Dorylaimia</taxon>
        <taxon>Mermithida</taxon>
        <taxon>Mermithoidea</taxon>
        <taxon>Mermithidae</taxon>
        <taxon>Romanomermis</taxon>
    </lineage>
</organism>
<proteinExistence type="predicted"/>
<dbReference type="WBParaSite" id="nRc.2.0.1.t44543-RA">
    <property type="protein sequence ID" value="nRc.2.0.1.t44543-RA"/>
    <property type="gene ID" value="nRc.2.0.1.g44543"/>
</dbReference>
<name>A0A915L031_ROMCU</name>
<dbReference type="Proteomes" id="UP000887565">
    <property type="component" value="Unplaced"/>
</dbReference>
<reference evidence="2" key="1">
    <citation type="submission" date="2022-11" db="UniProtKB">
        <authorList>
            <consortium name="WormBaseParasite"/>
        </authorList>
    </citation>
    <scope>IDENTIFICATION</scope>
</reference>
<dbReference type="AlphaFoldDB" id="A0A915L031"/>
<sequence>MIDAAVRVSANAKINFDNLEMIENSASCILRTLLVGDLADCVATWRPSSFGALFHFGAQAVSYCGAHVTSLWCPSHSGTSLILAPIPILYFFLSILLGHCKATLQSDNLANLVIASYI</sequence>
<keyword evidence="1" id="KW-1185">Reference proteome</keyword>
<evidence type="ECO:0000313" key="1">
    <source>
        <dbReference type="Proteomes" id="UP000887565"/>
    </source>
</evidence>